<sequence length="346" mass="40590">MAKSELIPQVPPDYYPATVFPPARSSVIQASYDISRKLLTLNPDHSTYPVNKFQHSVARPQELPLDSFPSFPVRTAEVTYTPEQLRDRKALKLQQKVLDDDQKELGDYVYKANRYLLDGWVMYPKTAVGRDHTMKPAPDVFRYVSPEQSDQDSKHRAPEELVRTAVKGMLWVINKNLRSHGLKDGHLRTAVLCGFEFLAPHGYSCKVEPVWMYAALSTMYTPKGKFVNPYPIRESEAEKMAREAKWYNMYFTMMEQRILQRSKYIGHYTPEQKQDYIFHMRAKVKELPVWTELLFEAVRCFSKTNVPEGPVEAYWQKRRLVWRWLKKRHFKLWEAMTVARGGMQIM</sequence>
<organism evidence="1 2">
    <name type="scientific">Ascobolus immersus RN42</name>
    <dbReference type="NCBI Taxonomy" id="1160509"/>
    <lineage>
        <taxon>Eukaryota</taxon>
        <taxon>Fungi</taxon>
        <taxon>Dikarya</taxon>
        <taxon>Ascomycota</taxon>
        <taxon>Pezizomycotina</taxon>
        <taxon>Pezizomycetes</taxon>
        <taxon>Pezizales</taxon>
        <taxon>Ascobolaceae</taxon>
        <taxon>Ascobolus</taxon>
    </lineage>
</organism>
<evidence type="ECO:0000313" key="1">
    <source>
        <dbReference type="EMBL" id="RPA73373.1"/>
    </source>
</evidence>
<proteinExistence type="predicted"/>
<name>A0A3N4HH51_ASCIM</name>
<protein>
    <submittedName>
        <fullName evidence="1">Uncharacterized protein</fullName>
    </submittedName>
</protein>
<dbReference type="AlphaFoldDB" id="A0A3N4HH51"/>
<gene>
    <name evidence="1" type="ORF">BJ508DRAFT_313853</name>
</gene>
<evidence type="ECO:0000313" key="2">
    <source>
        <dbReference type="Proteomes" id="UP000275078"/>
    </source>
</evidence>
<dbReference type="Proteomes" id="UP000275078">
    <property type="component" value="Unassembled WGS sequence"/>
</dbReference>
<dbReference type="EMBL" id="ML119823">
    <property type="protein sequence ID" value="RPA73373.1"/>
    <property type="molecule type" value="Genomic_DNA"/>
</dbReference>
<accession>A0A3N4HH51</accession>
<reference evidence="1 2" key="1">
    <citation type="journal article" date="2018" name="Nat. Ecol. Evol.">
        <title>Pezizomycetes genomes reveal the molecular basis of ectomycorrhizal truffle lifestyle.</title>
        <authorList>
            <person name="Murat C."/>
            <person name="Payen T."/>
            <person name="Noel B."/>
            <person name="Kuo A."/>
            <person name="Morin E."/>
            <person name="Chen J."/>
            <person name="Kohler A."/>
            <person name="Krizsan K."/>
            <person name="Balestrini R."/>
            <person name="Da Silva C."/>
            <person name="Montanini B."/>
            <person name="Hainaut M."/>
            <person name="Levati E."/>
            <person name="Barry K.W."/>
            <person name="Belfiori B."/>
            <person name="Cichocki N."/>
            <person name="Clum A."/>
            <person name="Dockter R.B."/>
            <person name="Fauchery L."/>
            <person name="Guy J."/>
            <person name="Iotti M."/>
            <person name="Le Tacon F."/>
            <person name="Lindquist E.A."/>
            <person name="Lipzen A."/>
            <person name="Malagnac F."/>
            <person name="Mello A."/>
            <person name="Molinier V."/>
            <person name="Miyauchi S."/>
            <person name="Poulain J."/>
            <person name="Riccioni C."/>
            <person name="Rubini A."/>
            <person name="Sitrit Y."/>
            <person name="Splivallo R."/>
            <person name="Traeger S."/>
            <person name="Wang M."/>
            <person name="Zifcakova L."/>
            <person name="Wipf D."/>
            <person name="Zambonelli A."/>
            <person name="Paolocci F."/>
            <person name="Nowrousian M."/>
            <person name="Ottonello S."/>
            <person name="Baldrian P."/>
            <person name="Spatafora J.W."/>
            <person name="Henrissat B."/>
            <person name="Nagy L.G."/>
            <person name="Aury J.M."/>
            <person name="Wincker P."/>
            <person name="Grigoriev I.V."/>
            <person name="Bonfante P."/>
            <person name="Martin F.M."/>
        </authorList>
    </citation>
    <scope>NUCLEOTIDE SEQUENCE [LARGE SCALE GENOMIC DNA]</scope>
    <source>
        <strain evidence="1 2">RN42</strain>
    </source>
</reference>
<keyword evidence="2" id="KW-1185">Reference proteome</keyword>